<dbReference type="GO" id="GO:0090563">
    <property type="term" value="F:protein-phosphocysteine-sugar phosphotransferase activity"/>
    <property type="evidence" value="ECO:0007669"/>
    <property type="project" value="TreeGrafter"/>
</dbReference>
<evidence type="ECO:0000259" key="13">
    <source>
        <dbReference type="PROSITE" id="PS51098"/>
    </source>
</evidence>
<dbReference type="PROSITE" id="PS01035">
    <property type="entry name" value="PTS_EIIB_TYPE_1_CYS"/>
    <property type="match status" value="1"/>
</dbReference>
<dbReference type="Pfam" id="PF02378">
    <property type="entry name" value="PTS_EIIC"/>
    <property type="match status" value="1"/>
</dbReference>
<feature type="domain" description="PTS EIIB type-1" evidence="13">
    <location>
        <begin position="448"/>
        <end position="530"/>
    </location>
</feature>
<feature type="transmembrane region" description="Helical" evidence="12">
    <location>
        <begin position="354"/>
        <end position="373"/>
    </location>
</feature>
<dbReference type="InterPro" id="IPR010975">
    <property type="entry name" value="PTS_IIBC_a_glc"/>
</dbReference>
<proteinExistence type="predicted"/>
<feature type="active site" description="Phosphocysteine intermediate; for EIIB activity" evidence="11">
    <location>
        <position position="470"/>
    </location>
</feature>
<evidence type="ECO:0000256" key="10">
    <source>
        <dbReference type="ARBA" id="ARBA00023136"/>
    </source>
</evidence>
<feature type="transmembrane region" description="Helical" evidence="12">
    <location>
        <begin position="329"/>
        <end position="347"/>
    </location>
</feature>
<dbReference type="AlphaFoldDB" id="A0AAJ2VWA4"/>
<evidence type="ECO:0000256" key="3">
    <source>
        <dbReference type="ARBA" id="ARBA00022475"/>
    </source>
</evidence>
<evidence type="ECO:0000256" key="6">
    <source>
        <dbReference type="ARBA" id="ARBA00022683"/>
    </source>
</evidence>
<dbReference type="RefSeq" id="WP_319627277.1">
    <property type="nucleotide sequence ID" value="NZ_JAWXRB010000002.1"/>
</dbReference>
<feature type="domain" description="PTS EIIC type-1" evidence="14">
    <location>
        <begin position="1"/>
        <end position="420"/>
    </location>
</feature>
<dbReference type="PANTHER" id="PTHR30009">
    <property type="entry name" value="CYTOCHROME C-TYPE SYNTHESIS PROTEIN AND PTS TRANSMEMBRANE COMPONENT"/>
    <property type="match status" value="1"/>
</dbReference>
<evidence type="ECO:0000256" key="7">
    <source>
        <dbReference type="ARBA" id="ARBA00022692"/>
    </source>
</evidence>
<feature type="transmembrane region" description="Helical" evidence="12">
    <location>
        <begin position="129"/>
        <end position="153"/>
    </location>
</feature>
<dbReference type="EC" id="2.7.1.-" evidence="15"/>
<keyword evidence="8" id="KW-0418">Kinase</keyword>
<dbReference type="InterPro" id="IPR013013">
    <property type="entry name" value="PTS_EIIC_1"/>
</dbReference>
<dbReference type="GO" id="GO:0005886">
    <property type="term" value="C:plasma membrane"/>
    <property type="evidence" value="ECO:0007669"/>
    <property type="project" value="UniProtKB-SubCell"/>
</dbReference>
<reference evidence="15 17" key="1">
    <citation type="submission" date="2023-11" db="EMBL/GenBank/DDBJ databases">
        <title>Scandinavium wanjuensis sp. nov., isolated from lettuce South Korea.</title>
        <authorList>
            <person name="Park J."/>
            <person name="Park S."/>
            <person name="Oh K.K."/>
            <person name="Cho G.S."/>
            <person name="Franz C.M.A.P."/>
        </authorList>
    </citation>
    <scope>NUCLEOTIDE SEQUENCE</scope>
    <source>
        <strain evidence="15">V105_12</strain>
        <strain evidence="16 17">V105_6</strain>
    </source>
</reference>
<name>A0AAJ2VWA4_9ENTR</name>
<keyword evidence="5 15" id="KW-0808">Transferase</keyword>
<dbReference type="GO" id="GO:0008982">
    <property type="term" value="F:protein-N(PI)-phosphohistidine-sugar phosphotransferase activity"/>
    <property type="evidence" value="ECO:0007669"/>
    <property type="project" value="InterPro"/>
</dbReference>
<dbReference type="SUPFAM" id="SSF55604">
    <property type="entry name" value="Glucose permease domain IIB"/>
    <property type="match status" value="1"/>
</dbReference>
<feature type="transmembrane region" description="Helical" evidence="12">
    <location>
        <begin position="206"/>
        <end position="222"/>
    </location>
</feature>
<keyword evidence="9 12" id="KW-1133">Transmembrane helix</keyword>
<evidence type="ECO:0000256" key="2">
    <source>
        <dbReference type="ARBA" id="ARBA00022448"/>
    </source>
</evidence>
<feature type="transmembrane region" description="Helical" evidence="12">
    <location>
        <begin position="307"/>
        <end position="323"/>
    </location>
</feature>
<evidence type="ECO:0000259" key="14">
    <source>
        <dbReference type="PROSITE" id="PS51103"/>
    </source>
</evidence>
<evidence type="ECO:0000313" key="18">
    <source>
        <dbReference type="Proteomes" id="UP001282336"/>
    </source>
</evidence>
<evidence type="ECO:0000256" key="1">
    <source>
        <dbReference type="ARBA" id="ARBA00004651"/>
    </source>
</evidence>
<protein>
    <submittedName>
        <fullName evidence="15">Alpha-glucoside-specific PTS transporter subunit IIBC</fullName>
        <ecNumber evidence="15">2.7.1.-</ecNumber>
    </submittedName>
</protein>
<comment type="caution">
    <text evidence="15">The sequence shown here is derived from an EMBL/GenBank/DDBJ whole genome shotgun (WGS) entry which is preliminary data.</text>
</comment>
<dbReference type="GO" id="GO:0016301">
    <property type="term" value="F:kinase activity"/>
    <property type="evidence" value="ECO:0007669"/>
    <property type="project" value="UniProtKB-KW"/>
</dbReference>
<feature type="transmembrane region" description="Helical" evidence="12">
    <location>
        <begin position="234"/>
        <end position="255"/>
    </location>
</feature>
<dbReference type="NCBIfam" id="TIGR02005">
    <property type="entry name" value="PTS-IIBC-alpha"/>
    <property type="match status" value="1"/>
</dbReference>
<evidence type="ECO:0000313" key="16">
    <source>
        <dbReference type="EMBL" id="MDX6040553.1"/>
    </source>
</evidence>
<evidence type="ECO:0000256" key="5">
    <source>
        <dbReference type="ARBA" id="ARBA00022679"/>
    </source>
</evidence>
<dbReference type="InterPro" id="IPR003352">
    <property type="entry name" value="PTS_EIIC"/>
</dbReference>
<evidence type="ECO:0000256" key="9">
    <source>
        <dbReference type="ARBA" id="ARBA00022989"/>
    </source>
</evidence>
<keyword evidence="10 12" id="KW-0472">Membrane</keyword>
<sequence length="540" mass="58594">MLSQIQRFGGAMFTPVLLFPFAGIVVGIAIMLQNPLFVSESLTAPDSLFRQIVHIIEEGGWTVFRNMPLIFAVGLPIGLAKQAPGRACLAVMVSFLTWNYFINAMGMTWGHYFGVDFTLDTVAGSGLTMIAGIKTLDTSIIGAIAISGIVTGLHNRYFDKPLPVFLGTFQGTSFVVMIAFLVMIPCAWLTLLGWPKVQLGIESLQAFLRSAGASGVWLYTFLERVLIPTGLHHFVYGPFVFGPAAIEGGIQVYWAEHLLEFSQSTESLKTLFPEGGFALFGNSKVFAAPGIAMALYYTAAPQNRKKAAGLLIPAALTAVLVGITEPLEFTFLFICPPLFVLHAILAATMATVMYMAGVSGNMGGGLIDTILPLDWIPMFHNHSGMIFTQIAIGLAFTVIYFVVFRTLILRFNIKTPGREESEIKLYSKADYQASRQPITASTAKDIQRGQAAGFLEALGGANNIRSINNCATRLRITLVDMTQTQSDDIFKALGAHGVVRRGDGIQVIVGLNVPVVRDQLETLMNETLITEPKSMTEAVS</sequence>
<dbReference type="InterPro" id="IPR001996">
    <property type="entry name" value="PTS_IIB_1"/>
</dbReference>
<feature type="transmembrane region" description="Helical" evidence="12">
    <location>
        <begin position="385"/>
        <end position="408"/>
    </location>
</feature>
<keyword evidence="7 12" id="KW-0812">Transmembrane</keyword>
<dbReference type="PROSITE" id="PS51098">
    <property type="entry name" value="PTS_EIIB_TYPE_1"/>
    <property type="match status" value="1"/>
</dbReference>
<organism evidence="15 18">
    <name type="scientific">Scandinavium lactucae</name>
    <dbReference type="NCBI Taxonomy" id="3095028"/>
    <lineage>
        <taxon>Bacteria</taxon>
        <taxon>Pseudomonadati</taxon>
        <taxon>Pseudomonadota</taxon>
        <taxon>Gammaproteobacteria</taxon>
        <taxon>Enterobacterales</taxon>
        <taxon>Enterobacteriaceae</taxon>
        <taxon>Scandinavium</taxon>
    </lineage>
</organism>
<feature type="transmembrane region" description="Helical" evidence="12">
    <location>
        <begin position="275"/>
        <end position="295"/>
    </location>
</feature>
<dbReference type="GO" id="GO:0009401">
    <property type="term" value="P:phosphoenolpyruvate-dependent sugar phosphotransferase system"/>
    <property type="evidence" value="ECO:0007669"/>
    <property type="project" value="UniProtKB-KW"/>
</dbReference>
<dbReference type="InterPro" id="IPR050429">
    <property type="entry name" value="PTS_Glucose_EIICBA"/>
</dbReference>
<keyword evidence="3" id="KW-1003">Cell membrane</keyword>
<evidence type="ECO:0000256" key="4">
    <source>
        <dbReference type="ARBA" id="ARBA00022597"/>
    </source>
</evidence>
<keyword evidence="2" id="KW-0813">Transport</keyword>
<evidence type="ECO:0000313" key="17">
    <source>
        <dbReference type="Proteomes" id="UP001275664"/>
    </source>
</evidence>
<keyword evidence="6" id="KW-0598">Phosphotransferase system</keyword>
<evidence type="ECO:0000256" key="8">
    <source>
        <dbReference type="ARBA" id="ARBA00022777"/>
    </source>
</evidence>
<dbReference type="CDD" id="cd00212">
    <property type="entry name" value="PTS_IIB_glc"/>
    <property type="match status" value="1"/>
</dbReference>
<dbReference type="Proteomes" id="UP001282336">
    <property type="component" value="Unassembled WGS sequence"/>
</dbReference>
<evidence type="ECO:0000256" key="11">
    <source>
        <dbReference type="PROSITE-ProRule" id="PRU00421"/>
    </source>
</evidence>
<dbReference type="Proteomes" id="UP001275664">
    <property type="component" value="Unassembled WGS sequence"/>
</dbReference>
<dbReference type="InterPro" id="IPR018113">
    <property type="entry name" value="PTrfase_EIIB_Cys"/>
</dbReference>
<keyword evidence="17" id="KW-1185">Reference proteome</keyword>
<evidence type="ECO:0000313" key="15">
    <source>
        <dbReference type="EMBL" id="MDX6030683.1"/>
    </source>
</evidence>
<feature type="transmembrane region" description="Helical" evidence="12">
    <location>
        <begin position="87"/>
        <end position="109"/>
    </location>
</feature>
<feature type="transmembrane region" description="Helical" evidence="12">
    <location>
        <begin position="12"/>
        <end position="32"/>
    </location>
</feature>
<dbReference type="EMBL" id="JAWXRC010000018">
    <property type="protein sequence ID" value="MDX6030683.1"/>
    <property type="molecule type" value="Genomic_DNA"/>
</dbReference>
<gene>
    <name evidence="16" type="ORF">SIK69_10185</name>
    <name evidence="15" type="ORF">SIL20_04035</name>
</gene>
<dbReference type="Pfam" id="PF00367">
    <property type="entry name" value="PTS_EIIB"/>
    <property type="match status" value="1"/>
</dbReference>
<dbReference type="NCBIfam" id="TIGR00826">
    <property type="entry name" value="EIIB_glc"/>
    <property type="match status" value="1"/>
</dbReference>
<keyword evidence="4" id="KW-0762">Sugar transport</keyword>
<dbReference type="InterPro" id="IPR036878">
    <property type="entry name" value="Glu_permease_IIB"/>
</dbReference>
<evidence type="ECO:0000256" key="12">
    <source>
        <dbReference type="SAM" id="Phobius"/>
    </source>
</evidence>
<dbReference type="Gene3D" id="3.30.1360.60">
    <property type="entry name" value="Glucose permease domain IIB"/>
    <property type="match status" value="1"/>
</dbReference>
<dbReference type="EMBL" id="JAWXRD010000028">
    <property type="protein sequence ID" value="MDX6040553.1"/>
    <property type="molecule type" value="Genomic_DNA"/>
</dbReference>
<dbReference type="PANTHER" id="PTHR30009:SF12">
    <property type="entry name" value="PHOSPHOTRANSFERASE IIC COMPONENT GLVC"/>
    <property type="match status" value="1"/>
</dbReference>
<accession>A0AAJ2VWA4</accession>
<comment type="subcellular location">
    <subcellularLocation>
        <location evidence="1">Cell membrane</location>
        <topology evidence="1">Multi-pass membrane protein</topology>
    </subcellularLocation>
</comment>
<dbReference type="PROSITE" id="PS51103">
    <property type="entry name" value="PTS_EIIC_TYPE_1"/>
    <property type="match status" value="1"/>
</dbReference>